<dbReference type="InterPro" id="IPR033544">
    <property type="entry name" value="NR0B1/2"/>
</dbReference>
<dbReference type="EMBL" id="JAIPUX010003289">
    <property type="protein sequence ID" value="KAH0622105.1"/>
    <property type="molecule type" value="Genomic_DNA"/>
</dbReference>
<accession>A0ABQ7SXC8</accession>
<sequence length="323" mass="37059">MLILNLGLCSTCYLTLLFNAYPIEARIKKKCCTNQFLELQAIPDPGSFQEAAMAFQEPFEEGDKYCSNSSSPTSILSGIINNEEQRRSQWAHQDFPLPPLFPSVSCPCMENRRVVLKTPDVVCVQASEVLLKTVAFIRNLPSFFQLPPEDQILLTEQCWTPLFILGLAQEQVDFELEETSTPSLLKIILLNQTLTDNEQLQNYLVGASLTQVQKLKNILGKFWDSDLCAKEYAYLKGIVLFNPDLQDLKCRTFIQNLQQEAQQTLMEFISMIHCRNLRRYTWLMELLGFLRSFQTNTVGDLFFKPFLGDVNLSSLFRETLYSK</sequence>
<dbReference type="PANTHER" id="PTHR24081:SF11">
    <property type="entry name" value="NR LBD DOMAIN-CONTAINING PROTEIN"/>
    <property type="match status" value="1"/>
</dbReference>
<evidence type="ECO:0000313" key="12">
    <source>
        <dbReference type="EMBL" id="KAH0622105.1"/>
    </source>
</evidence>
<dbReference type="SMART" id="SM00430">
    <property type="entry name" value="HOLI"/>
    <property type="match status" value="1"/>
</dbReference>
<dbReference type="InterPro" id="IPR000536">
    <property type="entry name" value="Nucl_hrmn_rcpt_lig-bd"/>
</dbReference>
<comment type="caution">
    <text evidence="12">The sequence shown here is derived from an EMBL/GenBank/DDBJ whole genome shotgun (WGS) entry which is preliminary data.</text>
</comment>
<keyword evidence="10" id="KW-0732">Signal</keyword>
<evidence type="ECO:0000256" key="7">
    <source>
        <dbReference type="ARBA" id="ARBA00023163"/>
    </source>
</evidence>
<evidence type="ECO:0000256" key="2">
    <source>
        <dbReference type="ARBA" id="ARBA00004496"/>
    </source>
</evidence>
<dbReference type="PRINTS" id="PR00398">
    <property type="entry name" value="STRDHORMONER"/>
</dbReference>
<proteinExistence type="inferred from homology"/>
<keyword evidence="8" id="KW-0675">Receptor</keyword>
<evidence type="ECO:0000256" key="4">
    <source>
        <dbReference type="ARBA" id="ARBA00022490"/>
    </source>
</evidence>
<dbReference type="PROSITE" id="PS51843">
    <property type="entry name" value="NR_LBD"/>
    <property type="match status" value="1"/>
</dbReference>
<evidence type="ECO:0000256" key="6">
    <source>
        <dbReference type="ARBA" id="ARBA00023015"/>
    </source>
</evidence>
<comment type="subcellular location">
    <subcellularLocation>
        <location evidence="2">Cytoplasm</location>
    </subcellularLocation>
    <subcellularLocation>
        <location evidence="1">Nucleus</location>
    </subcellularLocation>
</comment>
<feature type="domain" description="NR LBD" evidence="11">
    <location>
        <begin position="68"/>
        <end position="323"/>
    </location>
</feature>
<name>A0ABQ7SXC8_PHRPL</name>
<protein>
    <recommendedName>
        <fullName evidence="11">NR LBD domain-containing protein</fullName>
    </recommendedName>
</protein>
<reference evidence="12 13" key="1">
    <citation type="journal article" date="2022" name="Gigascience">
        <title>A chromosome-level genome assembly and annotation of the desert horned lizard, Phrynosoma platyrhinos, provides insight into chromosomal rearrangements among reptiles.</title>
        <authorList>
            <person name="Koochekian N."/>
            <person name="Ascanio A."/>
            <person name="Farleigh K."/>
            <person name="Card D.C."/>
            <person name="Schield D.R."/>
            <person name="Castoe T.A."/>
            <person name="Jezkova T."/>
        </authorList>
    </citation>
    <scope>NUCLEOTIDE SEQUENCE [LARGE SCALE GENOMIC DNA]</scope>
    <source>
        <strain evidence="12">NK-2021</strain>
    </source>
</reference>
<dbReference type="Gene3D" id="1.10.565.10">
    <property type="entry name" value="Retinoid X Receptor"/>
    <property type="match status" value="1"/>
</dbReference>
<dbReference type="SUPFAM" id="SSF48508">
    <property type="entry name" value="Nuclear receptor ligand-binding domain"/>
    <property type="match status" value="1"/>
</dbReference>
<keyword evidence="13" id="KW-1185">Reference proteome</keyword>
<evidence type="ECO:0000313" key="13">
    <source>
        <dbReference type="Proteomes" id="UP000826234"/>
    </source>
</evidence>
<keyword evidence="4" id="KW-0963">Cytoplasm</keyword>
<organism evidence="12 13">
    <name type="scientific">Phrynosoma platyrhinos</name>
    <name type="common">Desert horned lizard</name>
    <dbReference type="NCBI Taxonomy" id="52577"/>
    <lineage>
        <taxon>Eukaryota</taxon>
        <taxon>Metazoa</taxon>
        <taxon>Chordata</taxon>
        <taxon>Craniata</taxon>
        <taxon>Vertebrata</taxon>
        <taxon>Euteleostomi</taxon>
        <taxon>Lepidosauria</taxon>
        <taxon>Squamata</taxon>
        <taxon>Bifurcata</taxon>
        <taxon>Unidentata</taxon>
        <taxon>Episquamata</taxon>
        <taxon>Toxicofera</taxon>
        <taxon>Iguania</taxon>
        <taxon>Phrynosomatidae</taxon>
        <taxon>Phrynosomatinae</taxon>
        <taxon>Phrynosoma</taxon>
    </lineage>
</organism>
<evidence type="ECO:0000256" key="10">
    <source>
        <dbReference type="SAM" id="SignalP"/>
    </source>
</evidence>
<evidence type="ECO:0000256" key="9">
    <source>
        <dbReference type="ARBA" id="ARBA00023242"/>
    </source>
</evidence>
<feature type="chain" id="PRO_5045788645" description="NR LBD domain-containing protein" evidence="10">
    <location>
        <begin position="26"/>
        <end position="323"/>
    </location>
</feature>
<evidence type="ECO:0000256" key="1">
    <source>
        <dbReference type="ARBA" id="ARBA00004123"/>
    </source>
</evidence>
<dbReference type="PANTHER" id="PTHR24081">
    <property type="entry name" value="NUCLEAR RECEPTOR SUBFAMILY 0 GROUP B"/>
    <property type="match status" value="1"/>
</dbReference>
<dbReference type="InterPro" id="IPR001723">
    <property type="entry name" value="Nuclear_hrmn_rcpt"/>
</dbReference>
<evidence type="ECO:0000256" key="5">
    <source>
        <dbReference type="ARBA" id="ARBA00022491"/>
    </source>
</evidence>
<keyword evidence="9" id="KW-0539">Nucleus</keyword>
<evidence type="ECO:0000259" key="11">
    <source>
        <dbReference type="PROSITE" id="PS51843"/>
    </source>
</evidence>
<dbReference type="Proteomes" id="UP000826234">
    <property type="component" value="Unassembled WGS sequence"/>
</dbReference>
<evidence type="ECO:0000256" key="8">
    <source>
        <dbReference type="ARBA" id="ARBA00023170"/>
    </source>
</evidence>
<keyword evidence="7" id="KW-0804">Transcription</keyword>
<comment type="similarity">
    <text evidence="3">Belongs to the nuclear hormone receptor family. NR0 subfamily.</text>
</comment>
<dbReference type="Pfam" id="PF00104">
    <property type="entry name" value="Hormone_recep"/>
    <property type="match status" value="1"/>
</dbReference>
<keyword evidence="5" id="KW-0678">Repressor</keyword>
<gene>
    <name evidence="12" type="ORF">JD844_024101</name>
</gene>
<dbReference type="InterPro" id="IPR035500">
    <property type="entry name" value="NHR-like_dom_sf"/>
</dbReference>
<feature type="signal peptide" evidence="10">
    <location>
        <begin position="1"/>
        <end position="25"/>
    </location>
</feature>
<keyword evidence="6" id="KW-0805">Transcription regulation</keyword>
<evidence type="ECO:0000256" key="3">
    <source>
        <dbReference type="ARBA" id="ARBA00006647"/>
    </source>
</evidence>